<evidence type="ECO:0000313" key="3">
    <source>
        <dbReference type="Proteomes" id="UP000655868"/>
    </source>
</evidence>
<dbReference type="RefSeq" id="WP_199704779.1">
    <property type="nucleotide sequence ID" value="NZ_JAEMNV010000004.1"/>
</dbReference>
<gene>
    <name evidence="2" type="ORF">JGU71_14030</name>
</gene>
<dbReference type="AlphaFoldDB" id="A0A934NRC4"/>
<dbReference type="EMBL" id="JAEMNV010000004">
    <property type="protein sequence ID" value="MBJ8340011.1"/>
    <property type="molecule type" value="Genomic_DNA"/>
</dbReference>
<proteinExistence type="predicted"/>
<comment type="caution">
    <text evidence="2">The sequence shown here is derived from an EMBL/GenBank/DDBJ whole genome shotgun (WGS) entry which is preliminary data.</text>
</comment>
<feature type="region of interest" description="Disordered" evidence="1">
    <location>
        <begin position="49"/>
        <end position="70"/>
    </location>
</feature>
<reference evidence="2" key="1">
    <citation type="submission" date="2020-12" db="EMBL/GenBank/DDBJ databases">
        <title>Antrihabitans popcorni sp. nov. and Antrihabitans auranticaus sp. nov., isolated from a larva cave.</title>
        <authorList>
            <person name="Lee S.D."/>
            <person name="Kim I.S."/>
        </authorList>
    </citation>
    <scope>NUCLEOTIDE SEQUENCE</scope>
    <source>
        <strain evidence="2">YC3-6</strain>
    </source>
</reference>
<evidence type="ECO:0000256" key="1">
    <source>
        <dbReference type="SAM" id="MobiDB-lite"/>
    </source>
</evidence>
<sequence>MHTPSSTQIDALRTLLDQLDFAGIISNDQRARFILATDFLQDDARPTVTVQSQQTEHNSRKSIGAPIDNPPHLLDIQGISARTGHTPNRIRQLRVKGHPLYSQAWKNGDAPNSPLLLEESTVDAWCAAQSAKTRRA</sequence>
<keyword evidence="3" id="KW-1185">Reference proteome</keyword>
<evidence type="ECO:0000313" key="2">
    <source>
        <dbReference type="EMBL" id="MBJ8340011.1"/>
    </source>
</evidence>
<dbReference type="Proteomes" id="UP000655868">
    <property type="component" value="Unassembled WGS sequence"/>
</dbReference>
<name>A0A934NRC4_9NOCA</name>
<protein>
    <submittedName>
        <fullName evidence="2">Uncharacterized protein</fullName>
    </submittedName>
</protein>
<organism evidence="2 3">
    <name type="scientific">Antrihabitans stalagmiti</name>
    <dbReference type="NCBI Taxonomy" id="2799499"/>
    <lineage>
        <taxon>Bacteria</taxon>
        <taxon>Bacillati</taxon>
        <taxon>Actinomycetota</taxon>
        <taxon>Actinomycetes</taxon>
        <taxon>Mycobacteriales</taxon>
        <taxon>Nocardiaceae</taxon>
        <taxon>Antrihabitans</taxon>
    </lineage>
</organism>
<accession>A0A934NRC4</accession>